<dbReference type="AlphaFoldDB" id="T0ZJU6"/>
<dbReference type="SUPFAM" id="SSF51445">
    <property type="entry name" value="(Trans)glycosidases"/>
    <property type="match status" value="1"/>
</dbReference>
<feature type="non-terminal residue" evidence="1">
    <location>
        <position position="1"/>
    </location>
</feature>
<keyword evidence="1" id="KW-0378">Hydrolase</keyword>
<reference evidence="1" key="1">
    <citation type="submission" date="2013-08" db="EMBL/GenBank/DDBJ databases">
        <authorList>
            <person name="Mendez C."/>
            <person name="Richter M."/>
            <person name="Ferrer M."/>
            <person name="Sanchez J."/>
        </authorList>
    </citation>
    <scope>NUCLEOTIDE SEQUENCE</scope>
</reference>
<organism evidence="1">
    <name type="scientific">mine drainage metagenome</name>
    <dbReference type="NCBI Taxonomy" id="410659"/>
    <lineage>
        <taxon>unclassified sequences</taxon>
        <taxon>metagenomes</taxon>
        <taxon>ecological metagenomes</taxon>
    </lineage>
</organism>
<dbReference type="InterPro" id="IPR017853">
    <property type="entry name" value="GH"/>
</dbReference>
<accession>T0ZJU6</accession>
<dbReference type="GO" id="GO:0016787">
    <property type="term" value="F:hydrolase activity"/>
    <property type="evidence" value="ECO:0007669"/>
    <property type="project" value="UniProtKB-KW"/>
</dbReference>
<comment type="caution">
    <text evidence="1">The sequence shown here is derived from an EMBL/GenBank/DDBJ whole genome shotgun (WGS) entry which is preliminary data.</text>
</comment>
<reference evidence="1" key="2">
    <citation type="journal article" date="2014" name="ISME J.">
        <title>Microbial stratification in low pH oxic and suboxic macroscopic growths along an acid mine drainage.</title>
        <authorList>
            <person name="Mendez-Garcia C."/>
            <person name="Mesa V."/>
            <person name="Sprenger R.R."/>
            <person name="Richter M."/>
            <person name="Diez M.S."/>
            <person name="Solano J."/>
            <person name="Bargiela R."/>
            <person name="Golyshina O.V."/>
            <person name="Manteca A."/>
            <person name="Ramos J.L."/>
            <person name="Gallego J.R."/>
            <person name="Llorente I."/>
            <person name="Martins Dos Santos V.A."/>
            <person name="Jensen O.N."/>
            <person name="Pelaez A.I."/>
            <person name="Sanchez J."/>
            <person name="Ferrer M."/>
        </authorList>
    </citation>
    <scope>NUCLEOTIDE SEQUENCE</scope>
</reference>
<evidence type="ECO:0000313" key="1">
    <source>
        <dbReference type="EMBL" id="EQD30070.1"/>
    </source>
</evidence>
<gene>
    <name evidence="1" type="ORF">B1A_20374</name>
</gene>
<dbReference type="EMBL" id="AUZX01015030">
    <property type="protein sequence ID" value="EQD30070.1"/>
    <property type="molecule type" value="Genomic_DNA"/>
</dbReference>
<dbReference type="Gene3D" id="3.20.20.80">
    <property type="entry name" value="Glycosidases"/>
    <property type="match status" value="1"/>
</dbReference>
<proteinExistence type="predicted"/>
<protein>
    <submittedName>
        <fullName evidence="1">Glycoside hydrolase family 10</fullName>
    </submittedName>
</protein>
<name>T0ZJU6_9ZZZZ</name>
<sequence length="150" mass="16708">AQSVNDKFSEARELLIQAMENLDDPPVAAKFADRCLTLAMPLSEQAAVVHAELLLHRRIATRSFPRNVFGSHASLPQNGESYRRKILAASDFVSLPLHWKNIEPQQQNFNWGPVDEWADFLRRAKLPMVGGPLVQFSEDGHTGLAVHLGA</sequence>